<dbReference type="FunFam" id="1.10.240.10:FF:000001">
    <property type="entry name" value="Tyrosine--tRNA ligase"/>
    <property type="match status" value="1"/>
</dbReference>
<dbReference type="PROSITE" id="PS00178">
    <property type="entry name" value="AA_TRNA_LIGASE_I"/>
    <property type="match status" value="1"/>
</dbReference>
<dbReference type="NCBIfam" id="TIGR00234">
    <property type="entry name" value="tyrS"/>
    <property type="match status" value="1"/>
</dbReference>
<evidence type="ECO:0000256" key="8">
    <source>
        <dbReference type="ARBA" id="ARBA00022946"/>
    </source>
</evidence>
<dbReference type="EnsemblFungi" id="MAPG_07483T0">
    <property type="protein sequence ID" value="MAPG_07483T0"/>
    <property type="gene ID" value="MAPG_07483"/>
</dbReference>
<evidence type="ECO:0000256" key="5">
    <source>
        <dbReference type="ARBA" id="ARBA00022741"/>
    </source>
</evidence>
<dbReference type="InterPro" id="IPR024088">
    <property type="entry name" value="Tyr-tRNA-ligase_bac-type"/>
</dbReference>
<evidence type="ECO:0000259" key="12">
    <source>
        <dbReference type="Pfam" id="PF16714"/>
    </source>
</evidence>
<dbReference type="GO" id="GO:0006437">
    <property type="term" value="P:tyrosyl-tRNA aminoacylation"/>
    <property type="evidence" value="ECO:0007669"/>
    <property type="project" value="InterPro"/>
</dbReference>
<reference evidence="14" key="4">
    <citation type="journal article" date="2015" name="G3 (Bethesda)">
        <title>Genome sequences of three phytopathogenic species of the Magnaporthaceae family of fungi.</title>
        <authorList>
            <person name="Okagaki L.H."/>
            <person name="Nunes C.C."/>
            <person name="Sailsbery J."/>
            <person name="Clay B."/>
            <person name="Brown D."/>
            <person name="John T."/>
            <person name="Oh Y."/>
            <person name="Young N."/>
            <person name="Fitzgerald M."/>
            <person name="Haas B.J."/>
            <person name="Zeng Q."/>
            <person name="Young S."/>
            <person name="Adiconis X."/>
            <person name="Fan L."/>
            <person name="Levin J.Z."/>
            <person name="Mitchell T.K."/>
            <person name="Okubara P.A."/>
            <person name="Farman M.L."/>
            <person name="Kohn L.M."/>
            <person name="Birren B."/>
            <person name="Ma L.-J."/>
            <person name="Dean R.A."/>
        </authorList>
    </citation>
    <scope>NUCLEOTIDE SEQUENCE</scope>
    <source>
        <strain evidence="14">ATCC 64411 / 73-15</strain>
    </source>
</reference>
<dbReference type="GO" id="GO:0005829">
    <property type="term" value="C:cytosol"/>
    <property type="evidence" value="ECO:0007669"/>
    <property type="project" value="TreeGrafter"/>
</dbReference>
<dbReference type="InterPro" id="IPR036986">
    <property type="entry name" value="S4_RNA-bd_sf"/>
</dbReference>
<dbReference type="InterPro" id="IPR032005">
    <property type="entry name" value="TyrRSs_C"/>
</dbReference>
<dbReference type="GO" id="GO:0003723">
    <property type="term" value="F:RNA binding"/>
    <property type="evidence" value="ECO:0007669"/>
    <property type="project" value="InterPro"/>
</dbReference>
<dbReference type="EMBL" id="ADBL01001807">
    <property type="status" value="NOT_ANNOTATED_CDS"/>
    <property type="molecule type" value="Genomic_DNA"/>
</dbReference>
<dbReference type="Gene3D" id="3.40.50.620">
    <property type="entry name" value="HUPs"/>
    <property type="match status" value="1"/>
</dbReference>
<dbReference type="InterPro" id="IPR001412">
    <property type="entry name" value="aa-tRNA-synth_I_CS"/>
</dbReference>
<reference evidence="14" key="5">
    <citation type="submission" date="2015-06" db="UniProtKB">
        <authorList>
            <consortium name="EnsemblFungi"/>
        </authorList>
    </citation>
    <scope>IDENTIFICATION</scope>
    <source>
        <strain evidence="14">ATCC 64411</strain>
    </source>
</reference>
<sequence>MLRNVNRRLPLMAQASLRLRSPSLSWRPRPSCYGCSSSPQTASFSASARRCESRSIKYQEKMRVAQEAWDLKAKRIESGTEMGLWDLLESRGFIKDIAGSRDQIRELMRVKRIGAYVGIDPTAPSLHVGHLVPLMPIFWMYLYGYRAVTLLGGATAKIGDPSGRLKDRDQKRSDFAKNMASIHYQLKRIWVNVEAQARRYGYEKEWAWRRDLVNNNRWWNKQPMLEVLQRLGHHVRVGPMLSRDMVKRKMTEGDGLSFAELSYTLMQGWDFFEMNRQLGVQMQIGGSDQYGNIVAGIDAVKTLRQSENIASPGKFQAGFLHNPVGFTVPLLTNSQGEKLGKSSGGGDLWLDVFQTSPYDLYGYFVRQPDEDVERMLKLLTFLPNEQIRDLVEEHETDRPKRIAQHKLAFEVLTLVHGIEAARRAETEHRVLHARDPSPVNFTHDPAVVVTATNAASSIQLQLPKSLIEQGNVARILYAAGLASSVSDGNRLAIQKAVYIGGRPGQTRGSMNTGQIDFKPVSLWFPEETQQFIVEDKLLILRKGKHNVRIIELLSDEDYAASGQTYPGQPNTGRLRAVRADMKALAEAQQSLMADDEADAEMARKALDGFDDELLSVAGKVSDLKKQLKWSEEHYNEAKHNPASAPKSLALKIFRLEKRYAKLAESTELLRSKLAKDEDASSD</sequence>
<dbReference type="InterPro" id="IPR002307">
    <property type="entry name" value="Tyr-tRNA-ligase"/>
</dbReference>
<evidence type="ECO:0000256" key="2">
    <source>
        <dbReference type="ARBA" id="ARBA00005594"/>
    </source>
</evidence>
<evidence type="ECO:0000256" key="10">
    <source>
        <dbReference type="ARBA" id="ARBA00048248"/>
    </source>
</evidence>
<dbReference type="GO" id="GO:0006397">
    <property type="term" value="P:mRNA processing"/>
    <property type="evidence" value="ECO:0007669"/>
    <property type="project" value="UniProtKB-KW"/>
</dbReference>
<dbReference type="PANTHER" id="PTHR11766:SF0">
    <property type="entry name" value="TYROSINE--TRNA LIGASE, MITOCHONDRIAL"/>
    <property type="match status" value="1"/>
</dbReference>
<keyword evidence="4" id="KW-0507">mRNA processing</keyword>
<evidence type="ECO:0000256" key="6">
    <source>
        <dbReference type="ARBA" id="ARBA00022840"/>
    </source>
</evidence>
<keyword evidence="3 11" id="KW-0436">Ligase</keyword>
<evidence type="ECO:0000256" key="4">
    <source>
        <dbReference type="ARBA" id="ARBA00022664"/>
    </source>
</evidence>
<dbReference type="Proteomes" id="UP000011715">
    <property type="component" value="Unassembled WGS sequence"/>
</dbReference>
<dbReference type="GO" id="GO:0004831">
    <property type="term" value="F:tyrosine-tRNA ligase activity"/>
    <property type="evidence" value="ECO:0007669"/>
    <property type="project" value="UniProtKB-EC"/>
</dbReference>
<keyword evidence="6 11" id="KW-0067">ATP-binding</keyword>
<dbReference type="EC" id="6.1.1.1" evidence="11"/>
<evidence type="ECO:0000256" key="9">
    <source>
        <dbReference type="ARBA" id="ARBA00023146"/>
    </source>
</evidence>
<dbReference type="VEuPathDB" id="FungiDB:MAPG_07483"/>
<dbReference type="Pfam" id="PF00579">
    <property type="entry name" value="tRNA-synt_1b"/>
    <property type="match status" value="1"/>
</dbReference>
<keyword evidence="5 11" id="KW-0547">Nucleotide-binding</keyword>
<dbReference type="OMA" id="TKIHYQL"/>
<dbReference type="PRINTS" id="PR01040">
    <property type="entry name" value="TRNASYNTHTYR"/>
</dbReference>
<comment type="subcellular location">
    <subcellularLocation>
        <location evidence="1">Mitochondrion matrix</location>
    </subcellularLocation>
</comment>
<reference evidence="15" key="2">
    <citation type="submission" date="2010-05" db="EMBL/GenBank/DDBJ databases">
        <title>The genome sequence of Magnaporthe poae strain ATCC 64411.</title>
        <authorList>
            <person name="Ma L.-J."/>
            <person name="Dead R."/>
            <person name="Young S."/>
            <person name="Zeng Q."/>
            <person name="Koehrsen M."/>
            <person name="Alvarado L."/>
            <person name="Berlin A."/>
            <person name="Chapman S.B."/>
            <person name="Chen Z."/>
            <person name="Freedman E."/>
            <person name="Gellesch M."/>
            <person name="Goldberg J."/>
            <person name="Griggs A."/>
            <person name="Gujja S."/>
            <person name="Heilman E.R."/>
            <person name="Heiman D."/>
            <person name="Hepburn T."/>
            <person name="Howarth C."/>
            <person name="Jen D."/>
            <person name="Larson L."/>
            <person name="Mehta T."/>
            <person name="Neiman D."/>
            <person name="Pearson M."/>
            <person name="Roberts A."/>
            <person name="Saif S."/>
            <person name="Shea T."/>
            <person name="Shenoy N."/>
            <person name="Sisk P."/>
            <person name="Stolte C."/>
            <person name="Sykes S."/>
            <person name="Walk T."/>
            <person name="White J."/>
            <person name="Yandava C."/>
            <person name="Haas B."/>
            <person name="Nusbaum C."/>
            <person name="Birren B."/>
        </authorList>
    </citation>
    <scope>NUCLEOTIDE SEQUENCE [LARGE SCALE GENOMIC DNA]</scope>
    <source>
        <strain evidence="15">ATCC 64411 / 73-15</strain>
    </source>
</reference>
<proteinExistence type="inferred from homology"/>
<dbReference type="InterPro" id="IPR014729">
    <property type="entry name" value="Rossmann-like_a/b/a_fold"/>
</dbReference>
<protein>
    <recommendedName>
        <fullName evidence="11">Tyrosine--tRNA ligase</fullName>
        <ecNumber evidence="11">6.1.1.1</ecNumber>
    </recommendedName>
    <alternativeName>
        <fullName evidence="11">Tyrosyl-tRNA synthetase</fullName>
    </alternativeName>
</protein>
<dbReference type="Gene3D" id="3.10.290.10">
    <property type="entry name" value="RNA-binding S4 domain"/>
    <property type="match status" value="1"/>
</dbReference>
<dbReference type="FunFam" id="3.40.50.620:FF:000227">
    <property type="entry name" value="Tyrosine--tRNA ligase"/>
    <property type="match status" value="1"/>
</dbReference>
<dbReference type="EMBL" id="GL876971">
    <property type="protein sequence ID" value="KLU88498.1"/>
    <property type="molecule type" value="Genomic_DNA"/>
</dbReference>
<dbReference type="Pfam" id="PF16714">
    <property type="entry name" value="TyrRSs_C"/>
    <property type="match status" value="1"/>
</dbReference>
<keyword evidence="7 11" id="KW-0648">Protein biosynthesis</keyword>
<keyword evidence="9 11" id="KW-0030">Aminoacyl-tRNA synthetase</keyword>
<dbReference type="GO" id="GO:0005524">
    <property type="term" value="F:ATP binding"/>
    <property type="evidence" value="ECO:0007669"/>
    <property type="project" value="UniProtKB-KW"/>
</dbReference>
<organism evidence="14 15">
    <name type="scientific">Magnaporthiopsis poae (strain ATCC 64411 / 73-15)</name>
    <name type="common">Kentucky bluegrass fungus</name>
    <name type="synonym">Magnaporthe poae</name>
    <dbReference type="NCBI Taxonomy" id="644358"/>
    <lineage>
        <taxon>Eukaryota</taxon>
        <taxon>Fungi</taxon>
        <taxon>Dikarya</taxon>
        <taxon>Ascomycota</taxon>
        <taxon>Pezizomycotina</taxon>
        <taxon>Sordariomycetes</taxon>
        <taxon>Sordariomycetidae</taxon>
        <taxon>Magnaporthales</taxon>
        <taxon>Magnaporthaceae</taxon>
        <taxon>Magnaporthiopsis</taxon>
    </lineage>
</organism>
<reference evidence="13" key="3">
    <citation type="submission" date="2011-03" db="EMBL/GenBank/DDBJ databases">
        <title>Annotation of Magnaporthe poae ATCC 64411.</title>
        <authorList>
            <person name="Ma L.-J."/>
            <person name="Dead R."/>
            <person name="Young S.K."/>
            <person name="Zeng Q."/>
            <person name="Gargeya S."/>
            <person name="Fitzgerald M."/>
            <person name="Haas B."/>
            <person name="Abouelleil A."/>
            <person name="Alvarado L."/>
            <person name="Arachchi H.M."/>
            <person name="Berlin A."/>
            <person name="Brown A."/>
            <person name="Chapman S.B."/>
            <person name="Chen Z."/>
            <person name="Dunbar C."/>
            <person name="Freedman E."/>
            <person name="Gearin G."/>
            <person name="Gellesch M."/>
            <person name="Goldberg J."/>
            <person name="Griggs A."/>
            <person name="Gujja S."/>
            <person name="Heiman D."/>
            <person name="Howarth C."/>
            <person name="Larson L."/>
            <person name="Lui A."/>
            <person name="MacDonald P.J.P."/>
            <person name="Mehta T."/>
            <person name="Montmayeur A."/>
            <person name="Murphy C."/>
            <person name="Neiman D."/>
            <person name="Pearson M."/>
            <person name="Priest M."/>
            <person name="Roberts A."/>
            <person name="Saif S."/>
            <person name="Shea T."/>
            <person name="Shenoy N."/>
            <person name="Sisk P."/>
            <person name="Stolte C."/>
            <person name="Sykes S."/>
            <person name="Yandava C."/>
            <person name="Wortman J."/>
            <person name="Nusbaum C."/>
            <person name="Birren B."/>
        </authorList>
    </citation>
    <scope>NUCLEOTIDE SEQUENCE</scope>
    <source>
        <strain evidence="13">ATCC 64411</strain>
    </source>
</reference>
<dbReference type="AlphaFoldDB" id="A0A0C4E4T2"/>
<evidence type="ECO:0000313" key="14">
    <source>
        <dbReference type="EnsemblFungi" id="MAPG_07483T0"/>
    </source>
</evidence>
<dbReference type="eggNOG" id="KOG2623">
    <property type="taxonomic scope" value="Eukaryota"/>
</dbReference>
<evidence type="ECO:0000256" key="1">
    <source>
        <dbReference type="ARBA" id="ARBA00004305"/>
    </source>
</evidence>
<evidence type="ECO:0000313" key="13">
    <source>
        <dbReference type="EMBL" id="KLU88498.1"/>
    </source>
</evidence>
<dbReference type="OrthoDB" id="337870at2759"/>
<reference evidence="13" key="1">
    <citation type="submission" date="2010-05" db="EMBL/GenBank/DDBJ databases">
        <title>The Genome Sequence of Magnaporthe poae strain ATCC 64411.</title>
        <authorList>
            <consortium name="The Broad Institute Genome Sequencing Platform"/>
            <consortium name="Broad Institute Genome Sequencing Center for Infectious Disease"/>
            <person name="Ma L.-J."/>
            <person name="Dead R."/>
            <person name="Young S."/>
            <person name="Zeng Q."/>
            <person name="Koehrsen M."/>
            <person name="Alvarado L."/>
            <person name="Berlin A."/>
            <person name="Chapman S.B."/>
            <person name="Chen Z."/>
            <person name="Freedman E."/>
            <person name="Gellesch M."/>
            <person name="Goldberg J."/>
            <person name="Griggs A."/>
            <person name="Gujja S."/>
            <person name="Heilman E.R."/>
            <person name="Heiman D."/>
            <person name="Hepburn T."/>
            <person name="Howarth C."/>
            <person name="Jen D."/>
            <person name="Larson L."/>
            <person name="Mehta T."/>
            <person name="Neiman D."/>
            <person name="Pearson M."/>
            <person name="Roberts A."/>
            <person name="Saif S."/>
            <person name="Shea T."/>
            <person name="Shenoy N."/>
            <person name="Sisk P."/>
            <person name="Stolte C."/>
            <person name="Sykes S."/>
            <person name="Walk T."/>
            <person name="White J."/>
            <person name="Yandava C."/>
            <person name="Haas B."/>
            <person name="Nusbaum C."/>
            <person name="Birren B."/>
        </authorList>
    </citation>
    <scope>NUCLEOTIDE SEQUENCE</scope>
    <source>
        <strain evidence="13">ATCC 64411</strain>
    </source>
</reference>
<comment type="similarity">
    <text evidence="2 11">Belongs to the class-I aminoacyl-tRNA synthetase family.</text>
</comment>
<dbReference type="InterPro" id="IPR002305">
    <property type="entry name" value="aa-tRNA-synth_Ic"/>
</dbReference>
<evidence type="ECO:0000256" key="3">
    <source>
        <dbReference type="ARBA" id="ARBA00022598"/>
    </source>
</evidence>
<keyword evidence="15" id="KW-1185">Reference proteome</keyword>
<name>A0A0C4E4T2_MAGP6</name>
<evidence type="ECO:0000256" key="7">
    <source>
        <dbReference type="ARBA" id="ARBA00022917"/>
    </source>
</evidence>
<dbReference type="SUPFAM" id="SSF52374">
    <property type="entry name" value="Nucleotidylyl transferase"/>
    <property type="match status" value="1"/>
</dbReference>
<evidence type="ECO:0000256" key="11">
    <source>
        <dbReference type="RuleBase" id="RU361234"/>
    </source>
</evidence>
<feature type="domain" description="Tyrosyl-tRNA synthetase C-terminal" evidence="12">
    <location>
        <begin position="451"/>
        <end position="569"/>
    </location>
</feature>
<gene>
    <name evidence="13" type="ORF">MAPG_07483</name>
</gene>
<dbReference type="GO" id="GO:0005759">
    <property type="term" value="C:mitochondrial matrix"/>
    <property type="evidence" value="ECO:0007669"/>
    <property type="project" value="UniProtKB-SubCell"/>
</dbReference>
<evidence type="ECO:0000313" key="15">
    <source>
        <dbReference type="Proteomes" id="UP000011715"/>
    </source>
</evidence>
<dbReference type="CDD" id="cd00805">
    <property type="entry name" value="TyrRS_core"/>
    <property type="match status" value="1"/>
</dbReference>
<keyword evidence="8" id="KW-0809">Transit peptide</keyword>
<dbReference type="STRING" id="644358.A0A0C4E4T2"/>
<comment type="catalytic activity">
    <reaction evidence="10 11">
        <text>tRNA(Tyr) + L-tyrosine + ATP = L-tyrosyl-tRNA(Tyr) + AMP + diphosphate + H(+)</text>
        <dbReference type="Rhea" id="RHEA:10220"/>
        <dbReference type="Rhea" id="RHEA-COMP:9706"/>
        <dbReference type="Rhea" id="RHEA-COMP:9707"/>
        <dbReference type="ChEBI" id="CHEBI:15378"/>
        <dbReference type="ChEBI" id="CHEBI:30616"/>
        <dbReference type="ChEBI" id="CHEBI:33019"/>
        <dbReference type="ChEBI" id="CHEBI:58315"/>
        <dbReference type="ChEBI" id="CHEBI:78442"/>
        <dbReference type="ChEBI" id="CHEBI:78536"/>
        <dbReference type="ChEBI" id="CHEBI:456215"/>
        <dbReference type="EC" id="6.1.1.1"/>
    </reaction>
</comment>
<accession>A0A0C4E4T2</accession>
<dbReference type="PANTHER" id="PTHR11766">
    <property type="entry name" value="TYROSYL-TRNA SYNTHETASE"/>
    <property type="match status" value="1"/>
</dbReference>
<dbReference type="Gene3D" id="1.10.240.10">
    <property type="entry name" value="Tyrosyl-Transfer RNA Synthetase"/>
    <property type="match status" value="1"/>
</dbReference>